<dbReference type="RefSeq" id="WP_343885254.1">
    <property type="nucleotide sequence ID" value="NZ_BAAAKI010000004.1"/>
</dbReference>
<proteinExistence type="predicted"/>
<comment type="caution">
    <text evidence="1">The sequence shown here is derived from an EMBL/GenBank/DDBJ whole genome shotgun (WGS) entry which is preliminary data.</text>
</comment>
<dbReference type="Proteomes" id="UP001596266">
    <property type="component" value="Unassembled WGS sequence"/>
</dbReference>
<protein>
    <submittedName>
        <fullName evidence="1">Uncharacterized protein</fullName>
    </submittedName>
</protein>
<keyword evidence="2" id="KW-1185">Reference proteome</keyword>
<evidence type="ECO:0000313" key="1">
    <source>
        <dbReference type="EMBL" id="MFC6396124.1"/>
    </source>
</evidence>
<name>A0ABW1X053_9ACTN</name>
<evidence type="ECO:0000313" key="2">
    <source>
        <dbReference type="Proteomes" id="UP001596266"/>
    </source>
</evidence>
<gene>
    <name evidence="1" type="ORF">ACFP57_03855</name>
</gene>
<dbReference type="EMBL" id="JBHSUA010000009">
    <property type="protein sequence ID" value="MFC6396124.1"/>
    <property type="molecule type" value="Genomic_DNA"/>
</dbReference>
<reference evidence="2" key="1">
    <citation type="journal article" date="2019" name="Int. J. Syst. Evol. Microbiol.">
        <title>The Global Catalogue of Microorganisms (GCM) 10K type strain sequencing project: providing services to taxonomists for standard genome sequencing and annotation.</title>
        <authorList>
            <consortium name="The Broad Institute Genomics Platform"/>
            <consortium name="The Broad Institute Genome Sequencing Center for Infectious Disease"/>
            <person name="Wu L."/>
            <person name="Ma J."/>
        </authorList>
    </citation>
    <scope>NUCLEOTIDE SEQUENCE [LARGE SCALE GENOMIC DNA]</scope>
    <source>
        <strain evidence="2">CGMCC 1.15277</strain>
    </source>
</reference>
<organism evidence="1 2">
    <name type="scientific">Luteococcus sanguinis</name>
    <dbReference type="NCBI Taxonomy" id="174038"/>
    <lineage>
        <taxon>Bacteria</taxon>
        <taxon>Bacillati</taxon>
        <taxon>Actinomycetota</taxon>
        <taxon>Actinomycetes</taxon>
        <taxon>Propionibacteriales</taxon>
        <taxon>Propionibacteriaceae</taxon>
        <taxon>Luteococcus</taxon>
    </lineage>
</organism>
<accession>A0ABW1X053</accession>
<sequence length="280" mass="29810">MEYVILAIMALGLVTWFANRRQQQALATQQAAELEASVAASRKMADEDVTKFGEELQRLDSAVAGHPLDAAMRQDYERALDAYEDAKRSLEAVTKPEQVSHVTEILEDGRYAIACVNARVEGRPLPQKRPPCFFNPAHGPSTENVDWAPASGATRSVPACAADAERVKVGADPVIRTVQNGSRRVPYYDAGPAYAPYARGYYSGWAGSNMIRDMVVGSVIFHGIGNLMGGGMGYGGGFGSELGEGIGDGFESIGDGFESIGDGFGDMLGGIGEGFGNLFD</sequence>